<reference evidence="9 10" key="1">
    <citation type="journal article" date="2016" name="Int. J. Mol. Sci.">
        <title>Comparative genomics of the extreme acidophile Acidithiobacillus thiooxidans reveals intraspecific divergence and niche adaptation.</title>
        <authorList>
            <person name="Zhang X."/>
            <person name="Feng X."/>
            <person name="Tao J."/>
            <person name="Ma L."/>
            <person name="Xiao Y."/>
            <person name="Liang Y."/>
            <person name="Liu X."/>
            <person name="Yin H."/>
        </authorList>
    </citation>
    <scope>NUCLEOTIDE SEQUENCE [LARGE SCALE GENOMIC DNA]</scope>
    <source>
        <strain evidence="8 10">A02</strain>
        <strain evidence="9">DXS-W</strain>
    </source>
</reference>
<dbReference type="GeneID" id="60697944"/>
<evidence type="ECO:0000313" key="10">
    <source>
        <dbReference type="Proteomes" id="UP000094893"/>
    </source>
</evidence>
<evidence type="ECO:0000256" key="5">
    <source>
        <dbReference type="ARBA" id="ARBA00049629"/>
    </source>
</evidence>
<protein>
    <recommendedName>
        <fullName evidence="6">Probable sugar-binding periplasmic protein</fullName>
    </recommendedName>
</protein>
<dbReference type="Proteomes" id="UP000094893">
    <property type="component" value="Unassembled WGS sequence"/>
</dbReference>
<evidence type="ECO:0000256" key="6">
    <source>
        <dbReference type="ARBA" id="ARBA00049753"/>
    </source>
</evidence>
<dbReference type="SUPFAM" id="SSF53850">
    <property type="entry name" value="Periplasmic binding protein-like II"/>
    <property type="match status" value="1"/>
</dbReference>
<evidence type="ECO:0000313" key="9">
    <source>
        <dbReference type="EMBL" id="OCX75142.1"/>
    </source>
</evidence>
<feature type="chain" id="PRO_5010467002" description="Probable sugar-binding periplasmic protein" evidence="7">
    <location>
        <begin position="28"/>
        <end position="428"/>
    </location>
</feature>
<gene>
    <name evidence="9" type="ORF">A6M23_03560</name>
    <name evidence="8" type="ORF">A6P07_14230</name>
</gene>
<dbReference type="RefSeq" id="WP_051488049.1">
    <property type="nucleotide sequence ID" value="NZ_DAIAWO010000121.1"/>
</dbReference>
<comment type="function">
    <text evidence="5">Part of a binding-protein-dependent transport system for a sugar.</text>
</comment>
<organism evidence="9 11">
    <name type="scientific">Acidithiobacillus thiooxidans</name>
    <name type="common">Thiobacillus thiooxidans</name>
    <dbReference type="NCBI Taxonomy" id="930"/>
    <lineage>
        <taxon>Bacteria</taxon>
        <taxon>Pseudomonadati</taxon>
        <taxon>Pseudomonadota</taxon>
        <taxon>Acidithiobacillia</taxon>
        <taxon>Acidithiobacillales</taxon>
        <taxon>Acidithiobacillaceae</taxon>
        <taxon>Acidithiobacillus</taxon>
    </lineage>
</organism>
<name>A0A1C2IV67_ACITH</name>
<feature type="signal peptide" evidence="7">
    <location>
        <begin position="1"/>
        <end position="27"/>
    </location>
</feature>
<dbReference type="InterPro" id="IPR006059">
    <property type="entry name" value="SBP"/>
</dbReference>
<dbReference type="OrthoDB" id="5580590at2"/>
<dbReference type="AlphaFoldDB" id="A0A1C2IV67"/>
<keyword evidence="4 7" id="KW-0732">Signal</keyword>
<dbReference type="eggNOG" id="COG1653">
    <property type="taxonomic scope" value="Bacteria"/>
</dbReference>
<evidence type="ECO:0000313" key="8">
    <source>
        <dbReference type="EMBL" id="OCX70440.1"/>
    </source>
</evidence>
<dbReference type="Gene3D" id="3.40.190.10">
    <property type="entry name" value="Periplasmic binding protein-like II"/>
    <property type="match status" value="2"/>
</dbReference>
<dbReference type="PANTHER" id="PTHR43649">
    <property type="entry name" value="ARABINOSE-BINDING PROTEIN-RELATED"/>
    <property type="match status" value="1"/>
</dbReference>
<proteinExistence type="inferred from homology"/>
<accession>A0A1C2IV67</accession>
<evidence type="ECO:0000313" key="11">
    <source>
        <dbReference type="Proteomes" id="UP000095008"/>
    </source>
</evidence>
<evidence type="ECO:0000256" key="2">
    <source>
        <dbReference type="ARBA" id="ARBA00008520"/>
    </source>
</evidence>
<evidence type="ECO:0000256" key="1">
    <source>
        <dbReference type="ARBA" id="ARBA00004418"/>
    </source>
</evidence>
<comment type="caution">
    <text evidence="9">The sequence shown here is derived from an EMBL/GenBank/DDBJ whole genome shotgun (WGS) entry which is preliminary data.</text>
</comment>
<dbReference type="GO" id="GO:0042597">
    <property type="term" value="C:periplasmic space"/>
    <property type="evidence" value="ECO:0007669"/>
    <property type="project" value="UniProtKB-SubCell"/>
</dbReference>
<dbReference type="Pfam" id="PF01547">
    <property type="entry name" value="SBP_bac_1"/>
    <property type="match status" value="1"/>
</dbReference>
<keyword evidence="3" id="KW-0813">Transport</keyword>
<keyword evidence="11" id="KW-1185">Reference proteome</keyword>
<dbReference type="Proteomes" id="UP000095008">
    <property type="component" value="Unassembled WGS sequence"/>
</dbReference>
<dbReference type="InterPro" id="IPR050490">
    <property type="entry name" value="Bact_solute-bd_prot1"/>
</dbReference>
<dbReference type="PANTHER" id="PTHR43649:SF28">
    <property type="entry name" value="BINDING PROTEIN COMPONENT OF ABC SUGAR TRANSPORTER-RELATED"/>
    <property type="match status" value="1"/>
</dbReference>
<comment type="similarity">
    <text evidence="2">Belongs to the bacterial solute-binding protein 1 family.</text>
</comment>
<dbReference type="EMBL" id="LWSA01000197">
    <property type="protein sequence ID" value="OCX70440.1"/>
    <property type="molecule type" value="Genomic_DNA"/>
</dbReference>
<dbReference type="STRING" id="930.GCA_002079865_02925"/>
<evidence type="ECO:0000256" key="4">
    <source>
        <dbReference type="ARBA" id="ARBA00022729"/>
    </source>
</evidence>
<sequence length="428" mass="46337">MKSMHKKMLAVCVGLALGSGLSGTAMAASAPSLSVINWWTAGSEAKAMHVLVEMMKAKGVNIQNDAIAGGGGAQARTILKTRLMEGQIPGAAQIKGVEIQQWGHTGLLANIDAAAQAEDWNKNVPAVINDYMKYKGNYVAAPMDLHRLNWLWYNRAILKKSGIATAPQTWPELMADLAKVKAAGFTPMAGGGNGWMIATEFDPIALETGGPTWYKDVFVKLDPKAIDSPTMVKALERLRAIEAYTPKSLAGRTWNFDTALVAHGKAAFQIMGDWANGQFEFLHVTPGGPQVGCVAFPGTAKEFIYNVDSFIFFRQNTPEKRAAEIKLAETMVSPKFQLLFNKYKGSIPDLMNVSLNGYNACQKKSRAQFLVARKDNGLVPSFSQNMSTYGPPTGAFIDSLDKFYTSNESPQAAAAAMAKRVEVAKSQD</sequence>
<dbReference type="EMBL" id="LWRY01000021">
    <property type="protein sequence ID" value="OCX75142.1"/>
    <property type="molecule type" value="Genomic_DNA"/>
</dbReference>
<evidence type="ECO:0000256" key="7">
    <source>
        <dbReference type="SAM" id="SignalP"/>
    </source>
</evidence>
<comment type="subcellular location">
    <subcellularLocation>
        <location evidence="1">Periplasm</location>
    </subcellularLocation>
</comment>
<evidence type="ECO:0000256" key="3">
    <source>
        <dbReference type="ARBA" id="ARBA00022448"/>
    </source>
</evidence>